<organism evidence="2 3">
    <name type="scientific">Trinickia dabaoshanensis</name>
    <dbReference type="NCBI Taxonomy" id="564714"/>
    <lineage>
        <taxon>Bacteria</taxon>
        <taxon>Pseudomonadati</taxon>
        <taxon>Pseudomonadota</taxon>
        <taxon>Betaproteobacteria</taxon>
        <taxon>Burkholderiales</taxon>
        <taxon>Burkholderiaceae</taxon>
        <taxon>Trinickia</taxon>
    </lineage>
</organism>
<dbReference type="AlphaFoldDB" id="A0A2N7W184"/>
<comment type="caution">
    <text evidence="2">The sequence shown here is derived from an EMBL/GenBank/DDBJ whole genome shotgun (WGS) entry which is preliminary data.</text>
</comment>
<dbReference type="EMBL" id="PNYA01000002">
    <property type="protein sequence ID" value="PMS23133.1"/>
    <property type="molecule type" value="Genomic_DNA"/>
</dbReference>
<evidence type="ECO:0000256" key="1">
    <source>
        <dbReference type="SAM" id="MobiDB-lite"/>
    </source>
</evidence>
<dbReference type="RefSeq" id="WP_102643823.1">
    <property type="nucleotide sequence ID" value="NZ_PNYA01000002.1"/>
</dbReference>
<evidence type="ECO:0000313" key="3">
    <source>
        <dbReference type="Proteomes" id="UP000235616"/>
    </source>
</evidence>
<gene>
    <name evidence="2" type="ORF">C0Z18_02660</name>
</gene>
<proteinExistence type="predicted"/>
<protein>
    <submittedName>
        <fullName evidence="2">Uncharacterized protein</fullName>
    </submittedName>
</protein>
<evidence type="ECO:0000313" key="2">
    <source>
        <dbReference type="EMBL" id="PMS23133.1"/>
    </source>
</evidence>
<keyword evidence="3" id="KW-1185">Reference proteome</keyword>
<name>A0A2N7W184_9BURK</name>
<reference evidence="2 3" key="1">
    <citation type="submission" date="2018-01" db="EMBL/GenBank/DDBJ databases">
        <title>Whole genome analyses suggest that Burkholderia sensu lato contains two further novel genera in the rhizoxinica-symbiotica group Mycetohabitans gen. nov., and Trinickia gen. nov.: implications for the evolution of diazotrophy and nodulation in the Burkholderiaceae.</title>
        <authorList>
            <person name="Estrada-de los Santos P."/>
            <person name="Palmer M."/>
            <person name="Chavez-Ramirez B."/>
            <person name="Beukes C."/>
            <person name="Steenkamp E.T."/>
            <person name="Hirsch A.M."/>
            <person name="Manyaka P."/>
            <person name="Maluk M."/>
            <person name="Lafos M."/>
            <person name="Crook M."/>
            <person name="Gross E."/>
            <person name="Simon M.F."/>
            <person name="Bueno dos Reis Junior F."/>
            <person name="Poole P.S."/>
            <person name="Venter S.N."/>
            <person name="James E.K."/>
        </authorList>
    </citation>
    <scope>NUCLEOTIDE SEQUENCE [LARGE SCALE GENOMIC DNA]</scope>
    <source>
        <strain evidence="2 3">GIMN1.004</strain>
    </source>
</reference>
<feature type="region of interest" description="Disordered" evidence="1">
    <location>
        <begin position="14"/>
        <end position="73"/>
    </location>
</feature>
<dbReference type="Proteomes" id="UP000235616">
    <property type="component" value="Unassembled WGS sequence"/>
</dbReference>
<feature type="compositionally biased region" description="Basic residues" evidence="1">
    <location>
        <begin position="62"/>
        <end position="73"/>
    </location>
</feature>
<sequence length="73" mass="8196">MSLKIVQKVKSMRRLAQTASGGPPGNTDWSWPDPLPKNDVAIARREGNGGDPRPFNPLPAHFLHRRRKNGNER</sequence>
<accession>A0A2N7W184</accession>